<organism evidence="2 3">
    <name type="scientific">Desulfovibrio ferrophilus</name>
    <dbReference type="NCBI Taxonomy" id="241368"/>
    <lineage>
        <taxon>Bacteria</taxon>
        <taxon>Pseudomonadati</taxon>
        <taxon>Thermodesulfobacteriota</taxon>
        <taxon>Desulfovibrionia</taxon>
        <taxon>Desulfovibrionales</taxon>
        <taxon>Desulfovibrionaceae</taxon>
        <taxon>Desulfovibrio</taxon>
    </lineage>
</organism>
<evidence type="ECO:0000256" key="1">
    <source>
        <dbReference type="SAM" id="SignalP"/>
    </source>
</evidence>
<dbReference type="AlphaFoldDB" id="A0A2Z6B3R2"/>
<evidence type="ECO:0000313" key="2">
    <source>
        <dbReference type="EMBL" id="BBD10132.1"/>
    </source>
</evidence>
<evidence type="ECO:0000313" key="3">
    <source>
        <dbReference type="Proteomes" id="UP000269883"/>
    </source>
</evidence>
<dbReference type="RefSeq" id="WP_126381625.1">
    <property type="nucleotide sequence ID" value="NZ_AP017379.1"/>
</dbReference>
<geneLocation type="plasmid" evidence="3">
    <name>pdfe dna</name>
</geneLocation>
<reference evidence="2 3" key="1">
    <citation type="journal article" date="2018" name="Sci. Adv.">
        <title>Multi-heme cytochromes provide a pathway for survival in energy-limited environments.</title>
        <authorList>
            <person name="Deng X."/>
            <person name="Dohmae N."/>
            <person name="Nealson K.H."/>
            <person name="Hashimoto K."/>
            <person name="Okamoto A."/>
        </authorList>
    </citation>
    <scope>NUCLEOTIDE SEQUENCE [LARGE SCALE GENOMIC DNA]</scope>
    <source>
        <strain evidence="2 3">IS5</strain>
        <plasmid evidence="3">pdfe dna</plasmid>
    </source>
</reference>
<keyword evidence="1" id="KW-0732">Signal</keyword>
<feature type="chain" id="PRO_5016328720" evidence="1">
    <location>
        <begin position="24"/>
        <end position="107"/>
    </location>
</feature>
<protein>
    <submittedName>
        <fullName evidence="2">ErfK/YbiS/YcfS/YnhG family protein</fullName>
    </submittedName>
</protein>
<name>A0A2Z6B3R2_9BACT</name>
<proteinExistence type="predicted"/>
<accession>A0A2Z6B3R2</accession>
<gene>
    <name evidence="2" type="ORF">DFE_A0031</name>
</gene>
<dbReference type="EMBL" id="AP017379">
    <property type="protein sequence ID" value="BBD10132.1"/>
    <property type="molecule type" value="Genomic_DNA"/>
</dbReference>
<dbReference type="Proteomes" id="UP000269883">
    <property type="component" value="Plasmid pDFE"/>
</dbReference>
<keyword evidence="3" id="KW-1185">Reference proteome</keyword>
<sequence>MRCFLYACAFVALVLSIPAPAIAEGTSIELSPLITAVDQVRVQTKKHHANGVEEIIKADITVFKLCISGMSYTYVEGPNGSGLVQDKIAYPSVGGNDIVPVYCNTAK</sequence>
<feature type="signal peptide" evidence="1">
    <location>
        <begin position="1"/>
        <end position="23"/>
    </location>
</feature>
<keyword evidence="2" id="KW-0614">Plasmid</keyword>
<dbReference type="KEGG" id="dfl:DFE_A0031"/>